<evidence type="ECO:0000256" key="2">
    <source>
        <dbReference type="ARBA" id="ARBA00022448"/>
    </source>
</evidence>
<accession>A0A370FLA6</accession>
<feature type="transmembrane region" description="Helical" evidence="7">
    <location>
        <begin position="205"/>
        <end position="224"/>
    </location>
</feature>
<evidence type="ECO:0000256" key="3">
    <source>
        <dbReference type="ARBA" id="ARBA00022475"/>
    </source>
</evidence>
<dbReference type="RefSeq" id="WP_017761460.1">
    <property type="nucleotide sequence ID" value="NZ_QQAV01000002.1"/>
</dbReference>
<keyword evidence="3" id="KW-1003">Cell membrane</keyword>
<evidence type="ECO:0000256" key="6">
    <source>
        <dbReference type="ARBA" id="ARBA00023136"/>
    </source>
</evidence>
<dbReference type="GO" id="GO:0022857">
    <property type="term" value="F:transmembrane transporter activity"/>
    <property type="evidence" value="ECO:0007669"/>
    <property type="project" value="InterPro"/>
</dbReference>
<feature type="domain" description="Major facilitator superfamily (MFS) profile" evidence="8">
    <location>
        <begin position="20"/>
        <end position="462"/>
    </location>
</feature>
<dbReference type="InterPro" id="IPR036259">
    <property type="entry name" value="MFS_trans_sf"/>
</dbReference>
<name>A0A370FLA6_9BURK</name>
<dbReference type="PANTHER" id="PTHR42718:SF46">
    <property type="entry name" value="BLR6921 PROTEIN"/>
    <property type="match status" value="1"/>
</dbReference>
<dbReference type="Gene3D" id="1.20.1250.20">
    <property type="entry name" value="MFS general substrate transporter like domains"/>
    <property type="match status" value="2"/>
</dbReference>
<organism evidence="9 10">
    <name type="scientific">Pseudacidovorax intermedius</name>
    <dbReference type="NCBI Taxonomy" id="433924"/>
    <lineage>
        <taxon>Bacteria</taxon>
        <taxon>Pseudomonadati</taxon>
        <taxon>Pseudomonadota</taxon>
        <taxon>Betaproteobacteria</taxon>
        <taxon>Burkholderiales</taxon>
        <taxon>Comamonadaceae</taxon>
        <taxon>Pseudacidovorax</taxon>
    </lineage>
</organism>
<feature type="transmembrane region" description="Helical" evidence="7">
    <location>
        <begin position="172"/>
        <end position="193"/>
    </location>
</feature>
<keyword evidence="6 7" id="KW-0472">Membrane</keyword>
<gene>
    <name evidence="9" type="ORF">DFR41_102183</name>
</gene>
<evidence type="ECO:0000256" key="5">
    <source>
        <dbReference type="ARBA" id="ARBA00022989"/>
    </source>
</evidence>
<protein>
    <submittedName>
        <fullName evidence="9">EmrB/QacA subfamily drug resistance transporter</fullName>
    </submittedName>
</protein>
<keyword evidence="4 7" id="KW-0812">Transmembrane</keyword>
<dbReference type="NCBIfam" id="TIGR00711">
    <property type="entry name" value="efflux_EmrB"/>
    <property type="match status" value="1"/>
</dbReference>
<feature type="transmembrane region" description="Helical" evidence="7">
    <location>
        <begin position="271"/>
        <end position="292"/>
    </location>
</feature>
<feature type="transmembrane region" description="Helical" evidence="7">
    <location>
        <begin position="111"/>
        <end position="132"/>
    </location>
</feature>
<dbReference type="PANTHER" id="PTHR42718">
    <property type="entry name" value="MAJOR FACILITATOR SUPERFAMILY MULTIDRUG TRANSPORTER MFSC"/>
    <property type="match status" value="1"/>
</dbReference>
<dbReference type="PROSITE" id="PS50850">
    <property type="entry name" value="MFS"/>
    <property type="match status" value="1"/>
</dbReference>
<evidence type="ECO:0000256" key="7">
    <source>
        <dbReference type="SAM" id="Phobius"/>
    </source>
</evidence>
<dbReference type="GO" id="GO:0005886">
    <property type="term" value="C:plasma membrane"/>
    <property type="evidence" value="ECO:0007669"/>
    <property type="project" value="UniProtKB-SubCell"/>
</dbReference>
<dbReference type="Pfam" id="PF07690">
    <property type="entry name" value="MFS_1"/>
    <property type="match status" value="1"/>
</dbReference>
<dbReference type="STRING" id="433924.NS331_02280"/>
<comment type="subcellular location">
    <subcellularLocation>
        <location evidence="1">Cell membrane</location>
        <topology evidence="1">Multi-pass membrane protein</topology>
    </subcellularLocation>
</comment>
<keyword evidence="10" id="KW-1185">Reference proteome</keyword>
<dbReference type="InterPro" id="IPR011701">
    <property type="entry name" value="MFS"/>
</dbReference>
<dbReference type="CDD" id="cd17503">
    <property type="entry name" value="MFS_LmrB_MDR_like"/>
    <property type="match status" value="1"/>
</dbReference>
<evidence type="ECO:0000256" key="4">
    <source>
        <dbReference type="ARBA" id="ARBA00022692"/>
    </source>
</evidence>
<evidence type="ECO:0000313" key="10">
    <source>
        <dbReference type="Proteomes" id="UP000255265"/>
    </source>
</evidence>
<dbReference type="SUPFAM" id="SSF103473">
    <property type="entry name" value="MFS general substrate transporter"/>
    <property type="match status" value="1"/>
</dbReference>
<feature type="transmembrane region" description="Helical" evidence="7">
    <location>
        <begin position="401"/>
        <end position="424"/>
    </location>
</feature>
<feature type="transmembrane region" description="Helical" evidence="7">
    <location>
        <begin position="20"/>
        <end position="42"/>
    </location>
</feature>
<evidence type="ECO:0000259" key="8">
    <source>
        <dbReference type="PROSITE" id="PS50850"/>
    </source>
</evidence>
<feature type="transmembrane region" description="Helical" evidence="7">
    <location>
        <begin position="54"/>
        <end position="74"/>
    </location>
</feature>
<dbReference type="PRINTS" id="PR01036">
    <property type="entry name" value="TCRTETB"/>
</dbReference>
<feature type="transmembrane region" description="Helical" evidence="7">
    <location>
        <begin position="361"/>
        <end position="380"/>
    </location>
</feature>
<keyword evidence="2" id="KW-0813">Transport</keyword>
<dbReference type="Proteomes" id="UP000255265">
    <property type="component" value="Unassembled WGS sequence"/>
</dbReference>
<evidence type="ECO:0000313" key="9">
    <source>
        <dbReference type="EMBL" id="RDI27149.1"/>
    </source>
</evidence>
<keyword evidence="5 7" id="KW-1133">Transmembrane helix</keyword>
<feature type="transmembrane region" description="Helical" evidence="7">
    <location>
        <begin position="337"/>
        <end position="355"/>
    </location>
</feature>
<feature type="transmembrane region" description="Helical" evidence="7">
    <location>
        <begin position="436"/>
        <end position="455"/>
    </location>
</feature>
<feature type="transmembrane region" description="Helical" evidence="7">
    <location>
        <begin position="86"/>
        <end position="105"/>
    </location>
</feature>
<feature type="transmembrane region" description="Helical" evidence="7">
    <location>
        <begin position="230"/>
        <end position="251"/>
    </location>
</feature>
<proteinExistence type="predicted"/>
<dbReference type="InterPro" id="IPR004638">
    <property type="entry name" value="EmrB-like"/>
</dbReference>
<feature type="transmembrane region" description="Helical" evidence="7">
    <location>
        <begin position="144"/>
        <end position="166"/>
    </location>
</feature>
<sequence length="475" mass="50433">MTASRPEAAPAATDTSQRILLWLVAIGFFMQTLDATIINTALPSMARALGESPLRMQSVVVSYSLTMALLIPASGWLADRFGTRRMFMVAIALFTLGSLACAASRHLDELVAARVLQGLGGALLLPVGRLTVLRTFPRAQFLQAMSFVAIPGLIGPLLGPTLGGWLVEYASWHWVFLINLPVGLIGLAATQRFMPDVRADAPGRFDLLGYVLLAFGMASLSLAIEGAKGLGHAGALVLAVFGFAAVVAYWLHAVRHPAPLFSTHLFQVRTLSVGLLGNLFCRLGSGAMPFLIPLSLQVSLDYSPMQAGMMMLPTALAGMGMKRVAAQLILRFGYRNLLTANTCIIGLLMTSFALASPGEPLWLRLLQFALFGAFNSLQFTAMNTLTLKDLDGASASSGNSLFSMVQMLAMSLGVAMAGAVLSGFSGAFGDHALPAFQATFVTVGLVTVASAFIFWQVPPEARSPQLEEPDAAGRH</sequence>
<reference evidence="9 10" key="1">
    <citation type="submission" date="2018-07" db="EMBL/GenBank/DDBJ databases">
        <title>Genomic Encyclopedia of Type Strains, Phase IV (KMG-IV): sequencing the most valuable type-strain genomes for metagenomic binning, comparative biology and taxonomic classification.</title>
        <authorList>
            <person name="Goeker M."/>
        </authorList>
    </citation>
    <scope>NUCLEOTIDE SEQUENCE [LARGE SCALE GENOMIC DNA]</scope>
    <source>
        <strain evidence="9 10">DSM 21352</strain>
    </source>
</reference>
<feature type="transmembrane region" description="Helical" evidence="7">
    <location>
        <begin position="304"/>
        <end position="325"/>
    </location>
</feature>
<evidence type="ECO:0000256" key="1">
    <source>
        <dbReference type="ARBA" id="ARBA00004651"/>
    </source>
</evidence>
<comment type="caution">
    <text evidence="9">The sequence shown here is derived from an EMBL/GenBank/DDBJ whole genome shotgun (WGS) entry which is preliminary data.</text>
</comment>
<dbReference type="NCBIfam" id="NF007799">
    <property type="entry name" value="PRK10504.1"/>
    <property type="match status" value="1"/>
</dbReference>
<dbReference type="EMBL" id="QQAV01000002">
    <property type="protein sequence ID" value="RDI27149.1"/>
    <property type="molecule type" value="Genomic_DNA"/>
</dbReference>
<dbReference type="InterPro" id="IPR020846">
    <property type="entry name" value="MFS_dom"/>
</dbReference>
<dbReference type="AlphaFoldDB" id="A0A370FLA6"/>